<sequence>MKKLLILLILIVIVGLFYIIRQPEEFPTTNIEASKALNKLEQSDKKIVNVGTSKGSRWYLTHFDKGEGQKRFIKEMENQGWIYIKQEGSGILFEKSDQELKTTCVIWNSKYNVCNAPLVKK</sequence>
<evidence type="ECO:0000313" key="2">
    <source>
        <dbReference type="Proteomes" id="UP000626844"/>
    </source>
</evidence>
<reference evidence="1" key="1">
    <citation type="submission" date="2020-09" db="EMBL/GenBank/DDBJ databases">
        <title>A novel bacterium of genus Bacillus, isolated from South China Sea.</title>
        <authorList>
            <person name="Huang H."/>
            <person name="Mo K."/>
            <person name="Hu Y."/>
        </authorList>
    </citation>
    <scope>NUCLEOTIDE SEQUENCE</scope>
    <source>
        <strain evidence="1">IB182487</strain>
    </source>
</reference>
<proteinExistence type="predicted"/>
<dbReference type="EMBL" id="JACXAI010000052">
    <property type="protein sequence ID" value="MBD1383381.1"/>
    <property type="molecule type" value="Genomic_DNA"/>
</dbReference>
<protein>
    <submittedName>
        <fullName evidence="1">Uncharacterized protein</fullName>
    </submittedName>
</protein>
<gene>
    <name evidence="1" type="ORF">IC621_24655</name>
</gene>
<evidence type="ECO:0000313" key="1">
    <source>
        <dbReference type="EMBL" id="MBD1383381.1"/>
    </source>
</evidence>
<dbReference type="Proteomes" id="UP000626844">
    <property type="component" value="Unassembled WGS sequence"/>
</dbReference>
<dbReference type="RefSeq" id="WP_191162495.1">
    <property type="nucleotide sequence ID" value="NZ_JACXAI010000052.1"/>
</dbReference>
<keyword evidence="2" id="KW-1185">Reference proteome</keyword>
<organism evidence="1 2">
    <name type="scientific">Metabacillus arenae</name>
    <dbReference type="NCBI Taxonomy" id="2771434"/>
    <lineage>
        <taxon>Bacteria</taxon>
        <taxon>Bacillati</taxon>
        <taxon>Bacillota</taxon>
        <taxon>Bacilli</taxon>
        <taxon>Bacillales</taxon>
        <taxon>Bacillaceae</taxon>
        <taxon>Metabacillus</taxon>
    </lineage>
</organism>
<name>A0A926NL50_9BACI</name>
<dbReference type="AlphaFoldDB" id="A0A926NL50"/>
<comment type="caution">
    <text evidence="1">The sequence shown here is derived from an EMBL/GenBank/DDBJ whole genome shotgun (WGS) entry which is preliminary data.</text>
</comment>
<accession>A0A926NL50</accession>